<comment type="function">
    <text evidence="2">Involved in the biosynthesis of a nickel-pincer cofactor ((SCS)Ni(II) pincer complex). Binds Ni(2+), and functions in nickel delivery to pyridinium-3,5-bisthiocarboxylic acid mononucleotide (P2TMN), to form the mature cofactor. Is thus probably required for the activation of nickel-pincer cofactor-dependent enzymes.</text>
</comment>
<gene>
    <name evidence="2 3" type="primary">larC</name>
    <name evidence="3" type="ORF">WMO75_07685</name>
</gene>
<dbReference type="InterPro" id="IPR002822">
    <property type="entry name" value="Ni_insertion"/>
</dbReference>
<evidence type="ECO:0000256" key="2">
    <source>
        <dbReference type="HAMAP-Rule" id="MF_01074"/>
    </source>
</evidence>
<comment type="catalytic activity">
    <reaction evidence="2">
        <text>Ni(II)-pyridinium-3,5-bisthiocarboxylate mononucleotide = pyridinium-3,5-bisthiocarboxylate mononucleotide + Ni(2+)</text>
        <dbReference type="Rhea" id="RHEA:54784"/>
        <dbReference type="ChEBI" id="CHEBI:49786"/>
        <dbReference type="ChEBI" id="CHEBI:137372"/>
        <dbReference type="ChEBI" id="CHEBI:137373"/>
        <dbReference type="EC" id="4.99.1.12"/>
    </reaction>
</comment>
<dbReference type="PANTHER" id="PTHR36566:SF1">
    <property type="entry name" value="PYRIDINIUM-3,5-BISTHIOCARBOXYLIC ACID MONONUCLEOTIDE NICKEL INSERTION PROTEIN"/>
    <property type="match status" value="1"/>
</dbReference>
<evidence type="ECO:0000313" key="4">
    <source>
        <dbReference type="Proteomes" id="UP001446032"/>
    </source>
</evidence>
<dbReference type="EMBL" id="JBBMEI010000019">
    <property type="protein sequence ID" value="MEQ2358213.1"/>
    <property type="molecule type" value="Genomic_DNA"/>
</dbReference>
<dbReference type="Proteomes" id="UP001446032">
    <property type="component" value="Unassembled WGS sequence"/>
</dbReference>
<dbReference type="Gene3D" id="3.30.70.1380">
    <property type="entry name" value="Transcriptional regulatory protein pf0864 domain like"/>
    <property type="match status" value="1"/>
</dbReference>
<keyword evidence="4" id="KW-1185">Reference proteome</keyword>
<sequence>MGKTLYLECYSGISGDMTVAALLDLGADQKHLEVALSGLPVQGFRTEVSRVVKSGLDACDFSVILDQDNHDHDMEYLHGHSDEEHSHVHKHGHEHRGMKEIREIIEGSSISTRAKQTALRIFEILAEAESKAHGVPVEEVHFHEVGAVDSIVDIVSIAVCLDDLDVTDVVVPVLYDGTGFIRCQHGQIPVPVPAVVNVAQANHLKLKITDIEGELVTPTGAAVVAAVRTSEKLPEDFEILATGLGAGKRQYRCPGILRAMLIRSVEAEKQESDHIWRLETDIDDCSGEAMGHVMQILLENGAREVHYTPVFMKKNRPAYELVVLCKKDKISRMEEILFTETTTIGIRRSELERTILKRRAEKIRTSIGEAQVKICTLPNGKERCYPEYDSASALAGKAGISFREAYDTIVNCWKTER</sequence>
<keyword evidence="2 3" id="KW-0456">Lyase</keyword>
<keyword evidence="1 2" id="KW-0533">Nickel</keyword>
<protein>
    <recommendedName>
        <fullName evidence="2">Pyridinium-3,5-bisthiocarboxylic acid mononucleotide nickel insertion protein</fullName>
        <shortName evidence="2">P2TMN nickel insertion protein</shortName>
        <ecNumber evidence="2">4.99.1.12</ecNumber>
    </recommendedName>
    <alternativeName>
        <fullName evidence="2">Nickel-pincer cofactor biosynthesis protein LarC</fullName>
    </alternativeName>
</protein>
<dbReference type="PANTHER" id="PTHR36566">
    <property type="entry name" value="NICKEL INSERTION PROTEIN-RELATED"/>
    <property type="match status" value="1"/>
</dbReference>
<comment type="similarity">
    <text evidence="2">Belongs to the LarC family.</text>
</comment>
<dbReference type="Pfam" id="PF01969">
    <property type="entry name" value="Ni_insertion"/>
    <property type="match status" value="1"/>
</dbReference>
<proteinExistence type="inferred from homology"/>
<evidence type="ECO:0000313" key="3">
    <source>
        <dbReference type="EMBL" id="MEQ2358213.1"/>
    </source>
</evidence>
<comment type="caution">
    <text evidence="3">The sequence shown here is derived from an EMBL/GenBank/DDBJ whole genome shotgun (WGS) entry which is preliminary data.</text>
</comment>
<name>A0ABV1AKQ6_9FIRM</name>
<accession>A0ABV1AKQ6</accession>
<reference evidence="3 4" key="1">
    <citation type="submission" date="2024-03" db="EMBL/GenBank/DDBJ databases">
        <title>Human intestinal bacterial collection.</title>
        <authorList>
            <person name="Pauvert C."/>
            <person name="Hitch T.C.A."/>
            <person name="Clavel T."/>
        </authorList>
    </citation>
    <scope>NUCLEOTIDE SEQUENCE [LARGE SCALE GENOMIC DNA]</scope>
    <source>
        <strain evidence="3 4">CLA-AA-H95</strain>
    </source>
</reference>
<dbReference type="RefSeq" id="WP_349077890.1">
    <property type="nucleotide sequence ID" value="NZ_JBBMEI010000019.1"/>
</dbReference>
<dbReference type="HAMAP" id="MF_01074">
    <property type="entry name" value="LarC"/>
    <property type="match status" value="1"/>
</dbReference>
<dbReference type="GO" id="GO:0016829">
    <property type="term" value="F:lyase activity"/>
    <property type="evidence" value="ECO:0007669"/>
    <property type="project" value="UniProtKB-KW"/>
</dbReference>
<dbReference type="EC" id="4.99.1.12" evidence="2"/>
<dbReference type="NCBIfam" id="TIGR00299">
    <property type="entry name" value="nickel pincer cofactor biosynthesis protein LarC"/>
    <property type="match status" value="1"/>
</dbReference>
<evidence type="ECO:0000256" key="1">
    <source>
        <dbReference type="ARBA" id="ARBA00022596"/>
    </source>
</evidence>
<organism evidence="3 4">
    <name type="scientific">Blautia intestinihominis</name>
    <dbReference type="NCBI Taxonomy" id="3133152"/>
    <lineage>
        <taxon>Bacteria</taxon>
        <taxon>Bacillati</taxon>
        <taxon>Bacillota</taxon>
        <taxon>Clostridia</taxon>
        <taxon>Lachnospirales</taxon>
        <taxon>Lachnospiraceae</taxon>
        <taxon>Blautia</taxon>
    </lineage>
</organism>